<gene>
    <name evidence="2" type="ORF">M23134_05801</name>
</gene>
<dbReference type="EMBL" id="AAWS01000009">
    <property type="protein sequence ID" value="EAY29928.1"/>
    <property type="molecule type" value="Genomic_DNA"/>
</dbReference>
<protein>
    <submittedName>
        <fullName evidence="2">Uncharacterized protein</fullName>
    </submittedName>
</protein>
<dbReference type="AlphaFoldDB" id="A1ZIR0"/>
<comment type="caution">
    <text evidence="2">The sequence shown here is derived from an EMBL/GenBank/DDBJ whole genome shotgun (WGS) entry which is preliminary data.</text>
</comment>
<dbReference type="RefSeq" id="WP_004155840.1">
    <property type="nucleotide sequence ID" value="NZ_AAWS01000009.1"/>
</dbReference>
<accession>A1ZIR0</accession>
<reference evidence="2 3" key="1">
    <citation type="submission" date="2007-01" db="EMBL/GenBank/DDBJ databases">
        <authorList>
            <person name="Haygood M."/>
            <person name="Podell S."/>
            <person name="Anderson C."/>
            <person name="Hopkinson B."/>
            <person name="Roe K."/>
            <person name="Barbeau K."/>
            <person name="Gaasterland T."/>
            <person name="Ferriera S."/>
            <person name="Johnson J."/>
            <person name="Kravitz S."/>
            <person name="Beeson K."/>
            <person name="Sutton G."/>
            <person name="Rogers Y.-H."/>
            <person name="Friedman R."/>
            <person name="Frazier M."/>
            <person name="Venter J.C."/>
        </authorList>
    </citation>
    <scope>NUCLEOTIDE SEQUENCE [LARGE SCALE GENOMIC DNA]</scope>
    <source>
        <strain evidence="2 3">ATCC 23134</strain>
    </source>
</reference>
<keyword evidence="3" id="KW-1185">Reference proteome</keyword>
<name>A1ZIR0_MICM2</name>
<feature type="region of interest" description="Disordered" evidence="1">
    <location>
        <begin position="167"/>
        <end position="209"/>
    </location>
</feature>
<evidence type="ECO:0000256" key="1">
    <source>
        <dbReference type="SAM" id="MobiDB-lite"/>
    </source>
</evidence>
<sequence length="209" mass="23839">MHSNFLHRYDYRRRLSEADLLDFIAGDWGKLAEAQKSAIEEMGEYMAARSSLPKIFIQLFAYDFAQTFAAGDLVWVNMSPDTHLPPEVKYYRVIKANQGITPSSDNPAYWQPLTTDPRSTIVRDFVVDIALYRVVPANSPIEIANQFRQFYDDAIAWCKVYMKNERPTQLPQEPPGDRGILIAGGKDKPSYGSSSSSNNNDRRNSYQGW</sequence>
<organism evidence="2 3">
    <name type="scientific">Microscilla marina ATCC 23134</name>
    <dbReference type="NCBI Taxonomy" id="313606"/>
    <lineage>
        <taxon>Bacteria</taxon>
        <taxon>Pseudomonadati</taxon>
        <taxon>Bacteroidota</taxon>
        <taxon>Cytophagia</taxon>
        <taxon>Cytophagales</taxon>
        <taxon>Microscillaceae</taxon>
        <taxon>Microscilla</taxon>
    </lineage>
</organism>
<evidence type="ECO:0000313" key="3">
    <source>
        <dbReference type="Proteomes" id="UP000004095"/>
    </source>
</evidence>
<evidence type="ECO:0000313" key="2">
    <source>
        <dbReference type="EMBL" id="EAY29928.1"/>
    </source>
</evidence>
<dbReference type="Proteomes" id="UP000004095">
    <property type="component" value="Unassembled WGS sequence"/>
</dbReference>
<proteinExistence type="predicted"/>
<feature type="compositionally biased region" description="Basic and acidic residues" evidence="1">
    <location>
        <begin position="200"/>
        <end position="209"/>
    </location>
</feature>